<gene>
    <name evidence="2" type="ORF">BT96DRAFT_948793</name>
</gene>
<dbReference type="PROSITE" id="PS51257">
    <property type="entry name" value="PROKAR_LIPOPROTEIN"/>
    <property type="match status" value="1"/>
</dbReference>
<protein>
    <submittedName>
        <fullName evidence="2">Uncharacterized protein</fullName>
    </submittedName>
</protein>
<dbReference type="Proteomes" id="UP000799118">
    <property type="component" value="Unassembled WGS sequence"/>
</dbReference>
<reference evidence="2" key="1">
    <citation type="journal article" date="2019" name="Environ. Microbiol.">
        <title>Fungal ecological strategies reflected in gene transcription - a case study of two litter decomposers.</title>
        <authorList>
            <person name="Barbi F."/>
            <person name="Kohler A."/>
            <person name="Barry K."/>
            <person name="Baskaran P."/>
            <person name="Daum C."/>
            <person name="Fauchery L."/>
            <person name="Ihrmark K."/>
            <person name="Kuo A."/>
            <person name="LaButti K."/>
            <person name="Lipzen A."/>
            <person name="Morin E."/>
            <person name="Grigoriev I.V."/>
            <person name="Henrissat B."/>
            <person name="Lindahl B."/>
            <person name="Martin F."/>
        </authorList>
    </citation>
    <scope>NUCLEOTIDE SEQUENCE</scope>
    <source>
        <strain evidence="2">JB14</strain>
    </source>
</reference>
<keyword evidence="3" id="KW-1185">Reference proteome</keyword>
<feature type="signal peptide" evidence="1">
    <location>
        <begin position="1"/>
        <end position="22"/>
    </location>
</feature>
<evidence type="ECO:0000313" key="3">
    <source>
        <dbReference type="Proteomes" id="UP000799118"/>
    </source>
</evidence>
<sequence length="151" mass="16158">MFSLKIVFAALLLCRTFLSAQAFIAAISFACVPELLALGDNVKTLGYVATGNGMRASSDVLDDIATYMAFPTTYRPLVIFNPGKTFPSSLVINSANPVGQQIVILHDGPTTLPTSLLEEMAGAGIAATFITSVDNNNAYNTIPPYWEQDMC</sequence>
<dbReference type="AlphaFoldDB" id="A0A6A4GNY2"/>
<keyword evidence="1" id="KW-0732">Signal</keyword>
<feature type="chain" id="PRO_5025338311" evidence="1">
    <location>
        <begin position="23"/>
        <end position="151"/>
    </location>
</feature>
<evidence type="ECO:0000313" key="2">
    <source>
        <dbReference type="EMBL" id="KAE9386894.1"/>
    </source>
</evidence>
<accession>A0A6A4GNY2</accession>
<dbReference type="EMBL" id="ML769840">
    <property type="protein sequence ID" value="KAE9386894.1"/>
    <property type="molecule type" value="Genomic_DNA"/>
</dbReference>
<name>A0A6A4GNY2_9AGAR</name>
<evidence type="ECO:0000256" key="1">
    <source>
        <dbReference type="SAM" id="SignalP"/>
    </source>
</evidence>
<organism evidence="2 3">
    <name type="scientific">Gymnopus androsaceus JB14</name>
    <dbReference type="NCBI Taxonomy" id="1447944"/>
    <lineage>
        <taxon>Eukaryota</taxon>
        <taxon>Fungi</taxon>
        <taxon>Dikarya</taxon>
        <taxon>Basidiomycota</taxon>
        <taxon>Agaricomycotina</taxon>
        <taxon>Agaricomycetes</taxon>
        <taxon>Agaricomycetidae</taxon>
        <taxon>Agaricales</taxon>
        <taxon>Marasmiineae</taxon>
        <taxon>Omphalotaceae</taxon>
        <taxon>Gymnopus</taxon>
    </lineage>
</organism>
<dbReference type="OrthoDB" id="5342184at2759"/>
<proteinExistence type="predicted"/>